<reference evidence="1" key="1">
    <citation type="journal article" date="2009" name="PLoS Genet.">
        <title>Sequencing, mapping, and analysis of 27,455 maize full-length cDNAs.</title>
        <authorList>
            <person name="Soderlund C."/>
            <person name="Descour A."/>
            <person name="Kudrna D."/>
            <person name="Bomhoff M."/>
            <person name="Boyd L."/>
            <person name="Currie J."/>
            <person name="Angelova A."/>
            <person name="Collura K."/>
            <person name="Wissotski M."/>
            <person name="Ashley E."/>
            <person name="Morrow D."/>
            <person name="Fernandes J."/>
            <person name="Walbot V."/>
            <person name="Yu Y."/>
        </authorList>
    </citation>
    <scope>NUCLEOTIDE SEQUENCE</scope>
    <source>
        <strain evidence="1">B73</strain>
    </source>
</reference>
<organism evidence="1">
    <name type="scientific">Zea mays</name>
    <name type="common">Maize</name>
    <dbReference type="NCBI Taxonomy" id="4577"/>
    <lineage>
        <taxon>Eukaryota</taxon>
        <taxon>Viridiplantae</taxon>
        <taxon>Streptophyta</taxon>
        <taxon>Embryophyta</taxon>
        <taxon>Tracheophyta</taxon>
        <taxon>Spermatophyta</taxon>
        <taxon>Magnoliopsida</taxon>
        <taxon>Liliopsida</taxon>
        <taxon>Poales</taxon>
        <taxon>Poaceae</taxon>
        <taxon>PACMAD clade</taxon>
        <taxon>Panicoideae</taxon>
        <taxon>Andropogonodae</taxon>
        <taxon>Andropogoneae</taxon>
        <taxon>Tripsacinae</taxon>
        <taxon>Zea</taxon>
    </lineage>
</organism>
<evidence type="ECO:0000313" key="1">
    <source>
        <dbReference type="EMBL" id="ACN36215.1"/>
    </source>
</evidence>
<dbReference type="EMBL" id="BT069318">
    <property type="protein sequence ID" value="ACN36215.1"/>
    <property type="molecule type" value="mRNA"/>
</dbReference>
<dbReference type="AlphaFoldDB" id="C0PLZ9"/>
<reference evidence="1" key="2">
    <citation type="submission" date="2012-06" db="EMBL/GenBank/DDBJ databases">
        <authorList>
            <person name="Yu Y."/>
            <person name="Currie J."/>
            <person name="Lomeli R."/>
            <person name="Angelova A."/>
            <person name="Collura K."/>
            <person name="Wissotski M."/>
            <person name="Campos D."/>
            <person name="Kudrna D."/>
            <person name="Golser W."/>
            <person name="Ashely E."/>
            <person name="Descour A."/>
            <person name="Fernandes J."/>
            <person name="Soderlund C."/>
            <person name="Walbot V."/>
        </authorList>
    </citation>
    <scope>NUCLEOTIDE SEQUENCE</scope>
    <source>
        <strain evidence="1">B73</strain>
    </source>
</reference>
<name>C0PLZ9_MAIZE</name>
<sequence length="297" mass="32259">MHACMEKTIAFGFGLGAASASLTEVLRVCEVVEVHAVGVGGDEDVGADGAVEAAHHVHHLRVEEVHGARQLRRALAVLAVQRQLGRDAPQRPRPRHDHAPRAQLVQPLHTNACSTARSVAATHVAAVPGANHTAPMSMCSLLLDIHAKSRRLSLSVRRCMHGMVLGSLWWSLARERMVDGNLIYREDLPVLGDDEADVVRECVLARPHGHGHQVVVVHEVVAAERDEHEGLVHELRRLRLADEGSQLPLVLPEVLQLVADPDDVHLLSTHGRTSEFGATVYVCVSVCDRACSETMSS</sequence>
<proteinExistence type="evidence at transcript level"/>
<accession>C0PLZ9</accession>
<protein>
    <submittedName>
        <fullName evidence="1">Uncharacterized protein</fullName>
    </submittedName>
</protein>